<feature type="domain" description="Right handed beta helix" evidence="2">
    <location>
        <begin position="458"/>
        <end position="634"/>
    </location>
</feature>
<evidence type="ECO:0000259" key="2">
    <source>
        <dbReference type="Pfam" id="PF13229"/>
    </source>
</evidence>
<dbReference type="InterPro" id="IPR039448">
    <property type="entry name" value="Beta_helix"/>
</dbReference>
<dbReference type="PANTHER" id="PTHR36453">
    <property type="entry name" value="SECRETED PROTEIN-RELATED"/>
    <property type="match status" value="1"/>
</dbReference>
<dbReference type="AlphaFoldDB" id="A0A172ZJM0"/>
<reference evidence="4" key="1">
    <citation type="submission" date="2015-10" db="EMBL/GenBank/DDBJ databases">
        <title>Genome of Paenibacillus bovis sp. nov.</title>
        <authorList>
            <person name="Wu Z."/>
            <person name="Gao C."/>
            <person name="Liu Z."/>
            <person name="Zheng H."/>
        </authorList>
    </citation>
    <scope>NUCLEOTIDE SEQUENCE [LARGE SCALE GENOMIC DNA]</scope>
    <source>
        <strain evidence="4">BD3526</strain>
    </source>
</reference>
<reference evidence="3 4" key="2">
    <citation type="journal article" date="2016" name="Int. J. Syst. Evol. Microbiol.">
        <title>Paenibacillus bovis sp. nov., isolated from raw yak (Bos grunniens) milk.</title>
        <authorList>
            <person name="Gao C."/>
            <person name="Han J."/>
            <person name="Liu Z."/>
            <person name="Xu X."/>
            <person name="Hang F."/>
            <person name="Wu Z."/>
        </authorList>
    </citation>
    <scope>NUCLEOTIDE SEQUENCE [LARGE SCALE GENOMIC DNA]</scope>
    <source>
        <strain evidence="3 4">BD3526</strain>
    </source>
</reference>
<protein>
    <recommendedName>
        <fullName evidence="2">Right handed beta helix domain-containing protein</fullName>
    </recommendedName>
</protein>
<accession>A0A172ZJM0</accession>
<dbReference type="OrthoDB" id="9760240at2"/>
<proteinExistence type="predicted"/>
<feature type="signal peptide" evidence="1">
    <location>
        <begin position="1"/>
        <end position="29"/>
    </location>
</feature>
<dbReference type="EMBL" id="CP013023">
    <property type="protein sequence ID" value="ANF97788.1"/>
    <property type="molecule type" value="Genomic_DNA"/>
</dbReference>
<name>A0A172ZJM0_9BACL</name>
<dbReference type="STRING" id="1616788.AR543_18405"/>
<keyword evidence="1" id="KW-0732">Signal</keyword>
<organism evidence="3 4">
    <name type="scientific">Paenibacillus bovis</name>
    <dbReference type="NCBI Taxonomy" id="1616788"/>
    <lineage>
        <taxon>Bacteria</taxon>
        <taxon>Bacillati</taxon>
        <taxon>Bacillota</taxon>
        <taxon>Bacilli</taxon>
        <taxon>Bacillales</taxon>
        <taxon>Paenibacillaceae</taxon>
        <taxon>Paenibacillus</taxon>
    </lineage>
</organism>
<feature type="chain" id="PRO_5008005963" description="Right handed beta helix domain-containing protein" evidence="1">
    <location>
        <begin position="30"/>
        <end position="811"/>
    </location>
</feature>
<dbReference type="SMART" id="SM00710">
    <property type="entry name" value="PbH1"/>
    <property type="match status" value="7"/>
</dbReference>
<gene>
    <name evidence="3" type="ORF">AR543_18405</name>
</gene>
<dbReference type="Proteomes" id="UP000078148">
    <property type="component" value="Chromosome"/>
</dbReference>
<evidence type="ECO:0000313" key="3">
    <source>
        <dbReference type="EMBL" id="ANF97788.1"/>
    </source>
</evidence>
<dbReference type="Gene3D" id="2.160.20.10">
    <property type="entry name" value="Single-stranded right-handed beta-helix, Pectin lyase-like"/>
    <property type="match status" value="2"/>
</dbReference>
<dbReference type="InterPro" id="IPR011050">
    <property type="entry name" value="Pectin_lyase_fold/virulence"/>
</dbReference>
<evidence type="ECO:0000256" key="1">
    <source>
        <dbReference type="SAM" id="SignalP"/>
    </source>
</evidence>
<evidence type="ECO:0000313" key="4">
    <source>
        <dbReference type="Proteomes" id="UP000078148"/>
    </source>
</evidence>
<dbReference type="KEGG" id="pbv:AR543_18405"/>
<dbReference type="Pfam" id="PF13229">
    <property type="entry name" value="Beta_helix"/>
    <property type="match status" value="1"/>
</dbReference>
<sequence length="811" mass="89087">MNRSHYVLQLLSLMTSIVLLLSTVVPVHAAGSEASVDTDPYDPLQSELAPDTPMNIYVSPSGSDALNNGTLDRPYRTLGKARSVVRDTYGQRSEGGVTVWLREGKYALPAPLELQESDSGSASSPVIYRSYPGEQAVITTAKVIPPSAWQSLNPEAAARVHPDVYAGDLRELDLTALDIRNTEGFPGGTTFIQEWGIPDLIVNGVRQPISQWPNPNQGIGGGRTGWATMNGSADVQSFYYGSGGQPKDAVTTNDLDADGTARSSRWASSLAQGHDLYLRGFWRTDFDPVMNKVDRIDVDRNTIRLLDIPEGGMGSKWSQAAPGVQEPGAPGPSVMNNTYIYETFDSSPAGVNDSVYGDSNTVNEDVYTEQPESPTVTDQVYRVGTGKEEWQAVNLLDEIDVPGEWTLDFHDRKLYYYPAGNIAEQDIIIADRSGPIIKMNNAAYIQLVGLIIEGGMNNGIELKHSDHITMAGNTVRNVGGGGILDYYGHHNIIRSNDIYETGSFGISVGQAGDRMQLIPSHTQIINNHIHDIGNLIHLEGMIITESIGITITHNLLHHMPKHGIRYASSNDLLFEYNRVHHVSLIDGDAGAFYTARDWSSYGNVLRYNHIDDSPRANGFYADDGDSGDTYYNNVISDVSKAFIFGGGHYNQAYGNLIINAASIQIDDRGIQRDYTPDSEQAQPLLDKNPFAEPWKSYGTVLAATYGYNTRNLWQDVLDPDWNPQYPNGSRFFDNILVETGSITTPKKGVVMIAHNTRIKDIRLTDLQGFSKAASTVQPHTRNTVVLSVFPDINTTYAQIGLFKDQFRPAPS</sequence>
<dbReference type="InterPro" id="IPR006626">
    <property type="entry name" value="PbH1"/>
</dbReference>
<dbReference type="SUPFAM" id="SSF51126">
    <property type="entry name" value="Pectin lyase-like"/>
    <property type="match status" value="1"/>
</dbReference>
<dbReference type="InterPro" id="IPR012334">
    <property type="entry name" value="Pectin_lyas_fold"/>
</dbReference>
<keyword evidence="4" id="KW-1185">Reference proteome</keyword>
<dbReference type="PANTHER" id="PTHR36453:SF1">
    <property type="entry name" value="RIGHT HANDED BETA HELIX DOMAIN-CONTAINING PROTEIN"/>
    <property type="match status" value="1"/>
</dbReference>
<dbReference type="RefSeq" id="WP_060535882.1">
    <property type="nucleotide sequence ID" value="NZ_CP013023.1"/>
</dbReference>